<sequence>MSVTQRRVLCILIKNIARGIFEKFGDGKTSSKTNPRIRSS</sequence>
<dbReference type="EMBL" id="ABXH02000013">
    <property type="protein sequence ID" value="EEP44550.1"/>
    <property type="molecule type" value="Genomic_DNA"/>
</dbReference>
<comment type="caution">
    <text evidence="1">The sequence shown here is derived from an EMBL/GenBank/DDBJ whole genome shotgun (WGS) entry which is preliminary data.</text>
</comment>
<dbReference type="HOGENOM" id="CLU_3287989_0_0_11"/>
<gene>
    <name evidence="1" type="ORF">COLINT_02595</name>
</gene>
<accession>C4F962</accession>
<protein>
    <submittedName>
        <fullName evidence="1">Uncharacterized protein</fullName>
    </submittedName>
</protein>
<evidence type="ECO:0000313" key="2">
    <source>
        <dbReference type="Proteomes" id="UP000003295"/>
    </source>
</evidence>
<proteinExistence type="predicted"/>
<name>C4F962_9ACTN</name>
<dbReference type="Proteomes" id="UP000003295">
    <property type="component" value="Unassembled WGS sequence"/>
</dbReference>
<evidence type="ECO:0000313" key="1">
    <source>
        <dbReference type="EMBL" id="EEP44550.1"/>
    </source>
</evidence>
<organism evidence="1 2">
    <name type="scientific">Collinsella intestinalis DSM 13280</name>
    <dbReference type="NCBI Taxonomy" id="521003"/>
    <lineage>
        <taxon>Bacteria</taxon>
        <taxon>Bacillati</taxon>
        <taxon>Actinomycetota</taxon>
        <taxon>Coriobacteriia</taxon>
        <taxon>Coriobacteriales</taxon>
        <taxon>Coriobacteriaceae</taxon>
        <taxon>Collinsella</taxon>
    </lineage>
</organism>
<reference evidence="1 2" key="1">
    <citation type="submission" date="2009-04" db="EMBL/GenBank/DDBJ databases">
        <authorList>
            <person name="Weinstock G."/>
            <person name="Sodergren E."/>
            <person name="Clifton S."/>
            <person name="Fulton L."/>
            <person name="Fulton B."/>
            <person name="Courtney L."/>
            <person name="Fronick C."/>
            <person name="Harrison M."/>
            <person name="Strong C."/>
            <person name="Farmer C."/>
            <person name="Delahaunty K."/>
            <person name="Markovic C."/>
            <person name="Hall O."/>
            <person name="Minx P."/>
            <person name="Tomlinson C."/>
            <person name="Mitreva M."/>
            <person name="Nelson J."/>
            <person name="Hou S."/>
            <person name="Wollam A."/>
            <person name="Pepin K.H."/>
            <person name="Johnson M."/>
            <person name="Bhonagiri V."/>
            <person name="Nash W.E."/>
            <person name="Warren W."/>
            <person name="Chinwalla A."/>
            <person name="Mardis E.R."/>
            <person name="Wilson R.K."/>
        </authorList>
    </citation>
    <scope>NUCLEOTIDE SEQUENCE [LARGE SCALE GENOMIC DNA]</scope>
    <source>
        <strain evidence="1 2">DSM 13280</strain>
    </source>
</reference>
<dbReference type="AlphaFoldDB" id="C4F962"/>